<keyword evidence="8" id="KW-1185">Reference proteome</keyword>
<accession>A0ABU3BCS9</accession>
<dbReference type="InterPro" id="IPR034279">
    <property type="entry name" value="CuRO_3_CopA"/>
</dbReference>
<dbReference type="InterPro" id="IPR002355">
    <property type="entry name" value="Cu_oxidase_Cu_BS"/>
</dbReference>
<dbReference type="PANTHER" id="PTHR11709:SF394">
    <property type="entry name" value="FI03373P-RELATED"/>
    <property type="match status" value="1"/>
</dbReference>
<keyword evidence="2" id="KW-0560">Oxidoreductase</keyword>
<dbReference type="Proteomes" id="UP001259982">
    <property type="component" value="Unassembled WGS sequence"/>
</dbReference>
<evidence type="ECO:0000256" key="3">
    <source>
        <dbReference type="ARBA" id="ARBA00023008"/>
    </source>
</evidence>
<dbReference type="InterPro" id="IPR011706">
    <property type="entry name" value="Cu-oxidase_C"/>
</dbReference>
<feature type="domain" description="Plastocyanin-like" evidence="4">
    <location>
        <begin position="253"/>
        <end position="348"/>
    </location>
</feature>
<dbReference type="InterPro" id="IPR001117">
    <property type="entry name" value="Cu-oxidase_2nd"/>
</dbReference>
<gene>
    <name evidence="7" type="ORF">RM531_15205</name>
</gene>
<evidence type="ECO:0000313" key="7">
    <source>
        <dbReference type="EMBL" id="MDT0619820.1"/>
    </source>
</evidence>
<dbReference type="Pfam" id="PF07731">
    <property type="entry name" value="Cu-oxidase_2"/>
    <property type="match status" value="1"/>
</dbReference>
<evidence type="ECO:0000259" key="6">
    <source>
        <dbReference type="Pfam" id="PF07732"/>
    </source>
</evidence>
<dbReference type="InterPro" id="IPR006311">
    <property type="entry name" value="TAT_signal"/>
</dbReference>
<comment type="caution">
    <text evidence="7">The sequence shown here is derived from an EMBL/GenBank/DDBJ whole genome shotgun (WGS) entry which is preliminary data.</text>
</comment>
<dbReference type="PANTHER" id="PTHR11709">
    <property type="entry name" value="MULTI-COPPER OXIDASE"/>
    <property type="match status" value="1"/>
</dbReference>
<dbReference type="PROSITE" id="PS51318">
    <property type="entry name" value="TAT"/>
    <property type="match status" value="1"/>
</dbReference>
<feature type="domain" description="Plastocyanin-like" evidence="6">
    <location>
        <begin position="64"/>
        <end position="174"/>
    </location>
</feature>
<evidence type="ECO:0000256" key="1">
    <source>
        <dbReference type="ARBA" id="ARBA00022723"/>
    </source>
</evidence>
<dbReference type="Pfam" id="PF00394">
    <property type="entry name" value="Cu-oxidase"/>
    <property type="match status" value="1"/>
</dbReference>
<dbReference type="NCBIfam" id="TIGR01480">
    <property type="entry name" value="copper_res_A"/>
    <property type="match status" value="1"/>
</dbReference>
<dbReference type="CDD" id="cd13896">
    <property type="entry name" value="CuRO_3_CopA"/>
    <property type="match status" value="1"/>
</dbReference>
<evidence type="ECO:0000256" key="2">
    <source>
        <dbReference type="ARBA" id="ARBA00023002"/>
    </source>
</evidence>
<dbReference type="InterPro" id="IPR034282">
    <property type="entry name" value="CuRO_2_CopA"/>
</dbReference>
<organism evidence="7 8">
    <name type="scientific">Spectribacter acetivorans</name>
    <dbReference type="NCBI Taxonomy" id="3075603"/>
    <lineage>
        <taxon>Bacteria</taxon>
        <taxon>Pseudomonadati</taxon>
        <taxon>Pseudomonadota</taxon>
        <taxon>Gammaproteobacteria</taxon>
        <taxon>Salinisphaerales</taxon>
        <taxon>Salinisphaeraceae</taxon>
        <taxon>Spectribacter</taxon>
    </lineage>
</organism>
<dbReference type="SUPFAM" id="SSF49503">
    <property type="entry name" value="Cupredoxins"/>
    <property type="match status" value="3"/>
</dbReference>
<proteinExistence type="predicted"/>
<evidence type="ECO:0000259" key="4">
    <source>
        <dbReference type="Pfam" id="PF00394"/>
    </source>
</evidence>
<dbReference type="Gene3D" id="2.60.40.420">
    <property type="entry name" value="Cupredoxins - blue copper proteins"/>
    <property type="match status" value="3"/>
</dbReference>
<dbReference type="InterPro" id="IPR045087">
    <property type="entry name" value="Cu-oxidase_fam"/>
</dbReference>
<keyword evidence="3" id="KW-0186">Copper</keyword>
<dbReference type="PROSITE" id="PS00079">
    <property type="entry name" value="MULTICOPPER_OXIDASE1"/>
    <property type="match status" value="2"/>
</dbReference>
<dbReference type="InterPro" id="IPR008972">
    <property type="entry name" value="Cupredoxin"/>
</dbReference>
<feature type="domain" description="Plastocyanin-like" evidence="5">
    <location>
        <begin position="523"/>
        <end position="643"/>
    </location>
</feature>
<protein>
    <submittedName>
        <fullName evidence="7">Copper resistance system multicopper oxidase</fullName>
    </submittedName>
</protein>
<dbReference type="InterPro" id="IPR006376">
    <property type="entry name" value="Cu-R_CopA"/>
</dbReference>
<dbReference type="PROSITE" id="PS00080">
    <property type="entry name" value="MULTICOPPER_OXIDASE2"/>
    <property type="match status" value="1"/>
</dbReference>
<evidence type="ECO:0000313" key="8">
    <source>
        <dbReference type="Proteomes" id="UP001259982"/>
    </source>
</evidence>
<evidence type="ECO:0000259" key="5">
    <source>
        <dbReference type="Pfam" id="PF07731"/>
    </source>
</evidence>
<dbReference type="CDD" id="cd13874">
    <property type="entry name" value="CuRO_2_CopA"/>
    <property type="match status" value="1"/>
</dbReference>
<dbReference type="InterPro" id="IPR011707">
    <property type="entry name" value="Cu-oxidase-like_N"/>
</dbReference>
<dbReference type="InterPro" id="IPR033138">
    <property type="entry name" value="Cu_oxidase_CS"/>
</dbReference>
<reference evidence="7 8" key="1">
    <citation type="submission" date="2023-09" db="EMBL/GenBank/DDBJ databases">
        <authorList>
            <person name="Rey-Velasco X."/>
        </authorList>
    </citation>
    <scope>NUCLEOTIDE SEQUENCE [LARGE SCALE GENOMIC DNA]</scope>
    <source>
        <strain evidence="7 8">P385</strain>
    </source>
</reference>
<dbReference type="EMBL" id="JAVRHY010000022">
    <property type="protein sequence ID" value="MDT0619820.1"/>
    <property type="molecule type" value="Genomic_DNA"/>
</dbReference>
<dbReference type="Pfam" id="PF07732">
    <property type="entry name" value="Cu-oxidase_3"/>
    <property type="match status" value="1"/>
</dbReference>
<sequence>MHHLNYNKDRRRLLQAMASAGLLASFDALLPGYAQTSGGHLATPTSDVPGGRPGPVNMDIAIRREGIKIAGGQASATTLNRTIPGPIVELWEGHDAVLRVTNHLEESSSIHWHGILLPFQMDGVPGVVFPGIAPGETFEARFPVRQYGTYWYHSHTGLQEQTGMYGPIVIHPKEPEPFSYDRDYVVQLSDWTFEDPYRVMAKLKKMSDYYNFNQRTVGEFADDIQAAGLGPTLRDRLAWGNMRMSPTDIADITGYTYTYLMNGRHPAGNWTGLFKPGERIRLRFINSGAMSFFNVRIPGLAMTVVQADGQNVEPVETDEFQIGVAETYDVIVEPQADQAYTIMAESMDRSGYARGTLAPRAGMTAAVPPLREPPERTMIDMGMDMSSMDMEGMDMGGMQKAPGGKMAMPEARSGGMKGMQDMQHTGHDMSGMQKNADKDMAGMKGMGGMQGMEKMQGVDSMMEAAGPIVARHGPDQHGPGNITVADVQRDRLAEPGTGLENVGHRVLTYSQLRNVKPMADTREPSHTFELHLTGNMERYMWSFDGKEFHEVTSPIDFPYGERVRLIMVNDTMMEHPIHLHGMFMELENGQGDRLPFKHTINVRASERVSLLITADEPGRWAFHCHLLYHMEMGMFRVVRVMDQSGAKNV</sequence>
<name>A0ABU3BCS9_9GAMM</name>
<dbReference type="RefSeq" id="WP_311660501.1">
    <property type="nucleotide sequence ID" value="NZ_JAVRHY010000022.1"/>
</dbReference>
<keyword evidence="1" id="KW-0479">Metal-binding</keyword>